<dbReference type="SUPFAM" id="SSF51735">
    <property type="entry name" value="NAD(P)-binding Rossmann-fold domains"/>
    <property type="match status" value="1"/>
</dbReference>
<organism evidence="10 11">
    <name type="scientific">Vulgatibacter incomptus</name>
    <dbReference type="NCBI Taxonomy" id="1391653"/>
    <lineage>
        <taxon>Bacteria</taxon>
        <taxon>Pseudomonadati</taxon>
        <taxon>Myxococcota</taxon>
        <taxon>Myxococcia</taxon>
        <taxon>Myxococcales</taxon>
        <taxon>Cystobacterineae</taxon>
        <taxon>Vulgatibacteraceae</taxon>
        <taxon>Vulgatibacter</taxon>
    </lineage>
</organism>
<dbReference type="SMART" id="SM00822">
    <property type="entry name" value="PKS_KR"/>
    <property type="match status" value="1"/>
</dbReference>
<keyword evidence="4 8" id="KW-0560">Oxidoreductase</keyword>
<dbReference type="RefSeq" id="WP_050727481.1">
    <property type="nucleotide sequence ID" value="NZ_CP012332.1"/>
</dbReference>
<evidence type="ECO:0000256" key="5">
    <source>
        <dbReference type="ARBA" id="ARBA00048508"/>
    </source>
</evidence>
<evidence type="ECO:0000256" key="1">
    <source>
        <dbReference type="ARBA" id="ARBA00002607"/>
    </source>
</evidence>
<comment type="similarity">
    <text evidence="2 8">Belongs to the short-chain dehydrogenases/reductases (SDR) family.</text>
</comment>
<comment type="pathway">
    <text evidence="8">Lipid metabolism; fatty acid biosynthesis.</text>
</comment>
<dbReference type="GO" id="GO:0051287">
    <property type="term" value="F:NAD binding"/>
    <property type="evidence" value="ECO:0007669"/>
    <property type="project" value="UniProtKB-UniRule"/>
</dbReference>
<keyword evidence="8" id="KW-0443">Lipid metabolism</keyword>
<evidence type="ECO:0000313" key="10">
    <source>
        <dbReference type="EMBL" id="AKU91244.1"/>
    </source>
</evidence>
<evidence type="ECO:0000256" key="3">
    <source>
        <dbReference type="ARBA" id="ARBA00022857"/>
    </source>
</evidence>
<gene>
    <name evidence="10" type="ORF">AKJ08_1631</name>
</gene>
<dbReference type="EC" id="1.1.1.100" evidence="8"/>
<dbReference type="GO" id="GO:0004316">
    <property type="term" value="F:3-oxoacyl-[acyl-carrier-protein] reductase (NADPH) activity"/>
    <property type="evidence" value="ECO:0007669"/>
    <property type="project" value="UniProtKB-UniRule"/>
</dbReference>
<dbReference type="EMBL" id="CP012332">
    <property type="protein sequence ID" value="AKU91244.1"/>
    <property type="molecule type" value="Genomic_DNA"/>
</dbReference>
<dbReference type="InterPro" id="IPR036291">
    <property type="entry name" value="NAD(P)-bd_dom_sf"/>
</dbReference>
<name>A0A0K1PDR2_9BACT</name>
<dbReference type="Proteomes" id="UP000055590">
    <property type="component" value="Chromosome"/>
</dbReference>
<feature type="binding site" evidence="7">
    <location>
        <begin position="13"/>
        <end position="16"/>
    </location>
    <ligand>
        <name>NADP(+)</name>
        <dbReference type="ChEBI" id="CHEBI:58349"/>
    </ligand>
</feature>
<dbReference type="InterPro" id="IPR011284">
    <property type="entry name" value="3oxo_ACP_reduc"/>
</dbReference>
<dbReference type="NCBIfam" id="NF009466">
    <property type="entry name" value="PRK12826.1-2"/>
    <property type="match status" value="1"/>
</dbReference>
<dbReference type="PRINTS" id="PR00081">
    <property type="entry name" value="GDHRDH"/>
</dbReference>
<reference evidence="10 11" key="1">
    <citation type="submission" date="2015-08" db="EMBL/GenBank/DDBJ databases">
        <authorList>
            <person name="Babu N.S."/>
            <person name="Beckwith C.J."/>
            <person name="Beseler K.G."/>
            <person name="Brison A."/>
            <person name="Carone J.V."/>
            <person name="Caskin T.P."/>
            <person name="Diamond M."/>
            <person name="Durham M.E."/>
            <person name="Foxe J.M."/>
            <person name="Go M."/>
            <person name="Henderson B.A."/>
            <person name="Jones I.B."/>
            <person name="McGettigan J.A."/>
            <person name="Micheletti S.J."/>
            <person name="Nasrallah M.E."/>
            <person name="Ortiz D."/>
            <person name="Piller C.R."/>
            <person name="Privatt S.R."/>
            <person name="Schneider S.L."/>
            <person name="Sharp S."/>
            <person name="Smith T.C."/>
            <person name="Stanton J.D."/>
            <person name="Ullery H.E."/>
            <person name="Wilson R.J."/>
            <person name="Serrano M.G."/>
            <person name="Buck G."/>
            <person name="Lee V."/>
            <person name="Wang Y."/>
            <person name="Carvalho R."/>
            <person name="Voegtly L."/>
            <person name="Shi R."/>
            <person name="Duckworth R."/>
            <person name="Johnson A."/>
            <person name="Loviza R."/>
            <person name="Walstead R."/>
            <person name="Shah Z."/>
            <person name="Kiflezghi M."/>
            <person name="Wade K."/>
            <person name="Ball S.L."/>
            <person name="Bradley K.W."/>
            <person name="Asai D.J."/>
            <person name="Bowman C.A."/>
            <person name="Russell D.A."/>
            <person name="Pope W.H."/>
            <person name="Jacobs-Sera D."/>
            <person name="Hendrix R.W."/>
            <person name="Hatfull G.F."/>
        </authorList>
    </citation>
    <scope>NUCLEOTIDE SEQUENCE [LARGE SCALE GENOMIC DNA]</scope>
    <source>
        <strain evidence="10 11">DSM 27710</strain>
    </source>
</reference>
<comment type="function">
    <text evidence="1 8">Catalyzes the NADPH-dependent reduction of beta-ketoacyl-ACP substrates to beta-hydroxyacyl-ACP products, the first reductive step in the elongation cycle of fatty acid biosynthesis.</text>
</comment>
<comment type="subunit">
    <text evidence="8">Homotetramer.</text>
</comment>
<keyword evidence="11" id="KW-1185">Reference proteome</keyword>
<dbReference type="AlphaFoldDB" id="A0A0K1PDR2"/>
<keyword evidence="8" id="KW-0275">Fatty acid biosynthesis</keyword>
<dbReference type="InterPro" id="IPR020904">
    <property type="entry name" value="Sc_DH/Rdtase_CS"/>
</dbReference>
<dbReference type="InterPro" id="IPR050259">
    <property type="entry name" value="SDR"/>
</dbReference>
<evidence type="ECO:0000256" key="2">
    <source>
        <dbReference type="ARBA" id="ARBA00006484"/>
    </source>
</evidence>
<dbReference type="Pfam" id="PF13561">
    <property type="entry name" value="adh_short_C2"/>
    <property type="match status" value="1"/>
</dbReference>
<proteinExistence type="inferred from homology"/>
<dbReference type="FunFam" id="3.40.50.720:FF:000115">
    <property type="entry name" value="3-oxoacyl-[acyl-carrier-protein] reductase FabG"/>
    <property type="match status" value="1"/>
</dbReference>
<evidence type="ECO:0000259" key="9">
    <source>
        <dbReference type="SMART" id="SM00822"/>
    </source>
</evidence>
<evidence type="ECO:0000256" key="4">
    <source>
        <dbReference type="ARBA" id="ARBA00023002"/>
    </source>
</evidence>
<evidence type="ECO:0000256" key="6">
    <source>
        <dbReference type="PIRSR" id="PIRSR611284-1"/>
    </source>
</evidence>
<dbReference type="PANTHER" id="PTHR42879:SF2">
    <property type="entry name" value="3-OXOACYL-[ACYL-CARRIER-PROTEIN] REDUCTASE FABG"/>
    <property type="match status" value="1"/>
</dbReference>
<dbReference type="GO" id="GO:0006633">
    <property type="term" value="P:fatty acid biosynthetic process"/>
    <property type="evidence" value="ECO:0007669"/>
    <property type="project" value="UniProtKB-UniPathway"/>
</dbReference>
<evidence type="ECO:0000256" key="8">
    <source>
        <dbReference type="RuleBase" id="RU366074"/>
    </source>
</evidence>
<evidence type="ECO:0000256" key="7">
    <source>
        <dbReference type="PIRSR" id="PIRSR611284-2"/>
    </source>
</evidence>
<protein>
    <recommendedName>
        <fullName evidence="8">3-oxoacyl-[acyl-carrier-protein] reductase</fullName>
        <ecNumber evidence="8">1.1.1.100</ecNumber>
    </recommendedName>
</protein>
<evidence type="ECO:0000313" key="11">
    <source>
        <dbReference type="Proteomes" id="UP000055590"/>
    </source>
</evidence>
<dbReference type="NCBIfam" id="TIGR01830">
    <property type="entry name" value="3oxo_ACP_reduc"/>
    <property type="match status" value="1"/>
</dbReference>
<dbReference type="InterPro" id="IPR002347">
    <property type="entry name" value="SDR_fam"/>
</dbReference>
<dbReference type="UniPathway" id="UPA00094"/>
<keyword evidence="8" id="KW-0276">Fatty acid metabolism</keyword>
<dbReference type="OrthoDB" id="9804774at2"/>
<sequence>MFDFKGKVALVTGGSRGIGRAISVALAKGGATVVINYAGNEAAALETCGLVEAAGGKAEAKRFDVADSAACQQAIDETVKAHGGLHVLVNNAGIAIDGLLLRLKDDDLDRQLAVNLKSAFYLSRAAARPMMKQRTGSIVNLTSVVGEMGNGGQTAYAATKAGLIGFTKSFARELASRGVRANLVSPGFIDTDMTRDLPEDVRAKMLEAIPLGRLGSAEEVASAVAFLASDASSYVTGEVLRVNGGMYM</sequence>
<dbReference type="PANTHER" id="PTHR42879">
    <property type="entry name" value="3-OXOACYL-(ACYL-CARRIER-PROTEIN) REDUCTASE"/>
    <property type="match status" value="1"/>
</dbReference>
<keyword evidence="3 7" id="KW-0521">NADP</keyword>
<dbReference type="STRING" id="1391653.AKJ08_1631"/>
<dbReference type="NCBIfam" id="NF005559">
    <property type="entry name" value="PRK07231.1"/>
    <property type="match status" value="1"/>
</dbReference>
<feature type="domain" description="Ketoreductase" evidence="9">
    <location>
        <begin position="7"/>
        <end position="192"/>
    </location>
</feature>
<dbReference type="PRINTS" id="PR00080">
    <property type="entry name" value="SDRFAMILY"/>
</dbReference>
<accession>A0A0K1PDR2</accession>
<dbReference type="KEGG" id="vin:AKJ08_1631"/>
<feature type="active site" description="Proton acceptor" evidence="6">
    <location>
        <position position="156"/>
    </location>
</feature>
<dbReference type="InterPro" id="IPR057326">
    <property type="entry name" value="KR_dom"/>
</dbReference>
<comment type="catalytic activity">
    <reaction evidence="5 8">
        <text>a (3R)-hydroxyacyl-[ACP] + NADP(+) = a 3-oxoacyl-[ACP] + NADPH + H(+)</text>
        <dbReference type="Rhea" id="RHEA:17397"/>
        <dbReference type="Rhea" id="RHEA-COMP:9916"/>
        <dbReference type="Rhea" id="RHEA-COMP:9945"/>
        <dbReference type="ChEBI" id="CHEBI:15378"/>
        <dbReference type="ChEBI" id="CHEBI:57783"/>
        <dbReference type="ChEBI" id="CHEBI:58349"/>
        <dbReference type="ChEBI" id="CHEBI:78776"/>
        <dbReference type="ChEBI" id="CHEBI:78827"/>
        <dbReference type="EC" id="1.1.1.100"/>
    </reaction>
</comment>
<dbReference type="PATRIC" id="fig|1391653.3.peg.1712"/>
<feature type="binding site" evidence="7">
    <location>
        <position position="91"/>
    </location>
    <ligand>
        <name>NADP(+)</name>
        <dbReference type="ChEBI" id="CHEBI:58349"/>
    </ligand>
</feature>
<keyword evidence="8" id="KW-0444">Lipid biosynthesis</keyword>
<feature type="binding site" evidence="7">
    <location>
        <begin position="156"/>
        <end position="160"/>
    </location>
    <ligand>
        <name>NADP(+)</name>
        <dbReference type="ChEBI" id="CHEBI:58349"/>
    </ligand>
</feature>
<dbReference type="PROSITE" id="PS00061">
    <property type="entry name" value="ADH_SHORT"/>
    <property type="match status" value="1"/>
</dbReference>
<dbReference type="Gene3D" id="3.40.50.720">
    <property type="entry name" value="NAD(P)-binding Rossmann-like Domain"/>
    <property type="match status" value="1"/>
</dbReference>
<feature type="binding site" evidence="7">
    <location>
        <position position="189"/>
    </location>
    <ligand>
        <name>NADP(+)</name>
        <dbReference type="ChEBI" id="CHEBI:58349"/>
    </ligand>
</feature>